<evidence type="ECO:0000313" key="1">
    <source>
        <dbReference type="EMBL" id="KAH9834022.1"/>
    </source>
</evidence>
<dbReference type="Proteomes" id="UP000814176">
    <property type="component" value="Unassembled WGS sequence"/>
</dbReference>
<protein>
    <recommendedName>
        <fullName evidence="3">F-box domain-containing protein</fullName>
    </recommendedName>
</protein>
<dbReference type="GeneID" id="71997391"/>
<keyword evidence="2" id="KW-1185">Reference proteome</keyword>
<dbReference type="Gene3D" id="3.80.10.10">
    <property type="entry name" value="Ribonuclease Inhibitor"/>
    <property type="match status" value="1"/>
</dbReference>
<dbReference type="InterPro" id="IPR032675">
    <property type="entry name" value="LRR_dom_sf"/>
</dbReference>
<reference evidence="1 2" key="1">
    <citation type="journal article" date="2021" name="Environ. Microbiol.">
        <title>Gene family expansions and transcriptome signatures uncover fungal adaptations to wood decay.</title>
        <authorList>
            <person name="Hage H."/>
            <person name="Miyauchi S."/>
            <person name="Viragh M."/>
            <person name="Drula E."/>
            <person name="Min B."/>
            <person name="Chaduli D."/>
            <person name="Navarro D."/>
            <person name="Favel A."/>
            <person name="Norest M."/>
            <person name="Lesage-Meessen L."/>
            <person name="Balint B."/>
            <person name="Merenyi Z."/>
            <person name="de Eugenio L."/>
            <person name="Morin E."/>
            <person name="Martinez A.T."/>
            <person name="Baldrian P."/>
            <person name="Stursova M."/>
            <person name="Martinez M.J."/>
            <person name="Novotny C."/>
            <person name="Magnuson J.K."/>
            <person name="Spatafora J.W."/>
            <person name="Maurice S."/>
            <person name="Pangilinan J."/>
            <person name="Andreopoulos W."/>
            <person name="LaButti K."/>
            <person name="Hundley H."/>
            <person name="Na H."/>
            <person name="Kuo A."/>
            <person name="Barry K."/>
            <person name="Lipzen A."/>
            <person name="Henrissat B."/>
            <person name="Riley R."/>
            <person name="Ahrendt S."/>
            <person name="Nagy L.G."/>
            <person name="Grigoriev I.V."/>
            <person name="Martin F."/>
            <person name="Rosso M.N."/>
        </authorList>
    </citation>
    <scope>NUCLEOTIDE SEQUENCE [LARGE SCALE GENOMIC DNA]</scope>
    <source>
        <strain evidence="1 2">CIRM-BRFM 1785</strain>
    </source>
</reference>
<organism evidence="1 2">
    <name type="scientific">Rhodofomes roseus</name>
    <dbReference type="NCBI Taxonomy" id="34475"/>
    <lineage>
        <taxon>Eukaryota</taxon>
        <taxon>Fungi</taxon>
        <taxon>Dikarya</taxon>
        <taxon>Basidiomycota</taxon>
        <taxon>Agaricomycotina</taxon>
        <taxon>Agaricomycetes</taxon>
        <taxon>Polyporales</taxon>
        <taxon>Rhodofomes</taxon>
    </lineage>
</organism>
<dbReference type="SUPFAM" id="SSF52047">
    <property type="entry name" value="RNI-like"/>
    <property type="match status" value="1"/>
</dbReference>
<dbReference type="RefSeq" id="XP_047776678.1">
    <property type="nucleotide sequence ID" value="XM_047916659.1"/>
</dbReference>
<sequence length="517" mass="58355">MHRILTIPELLHLIFGEIDADEGRLLLALALTCRAFKEPALDCLWASPDGLANLVEVLPTDLWRVSKENPKILRLRSPVRPTTEVDWERFDLYARRVRGLYLRATTRWIKSRVLSGKLFRWLVSSRPHHQLLPNLSFLSCASDVPAEVHDSVYTLFCPRLAKLDVQRWSERPVPGNVSTTLLHLPQRSPNIRTLTVTMPRNGEPIPGGIFASLKRLKKLRLHASVMFHVFVELSSLPNLVDLELDIDRHSRAIVGQTAEERTAPGLTFCALEHLTLGMPITAANALLSACRFPRLQRIDVTTQSVTASTSLDRTFQLIHEHCNHTHLDTIWIESGEHALPHEVGREAITAVSLECLCDFRRLCCCVIMTWELCIILNDESVKKMAMSWPRLEDLTLRNLVTHPWAIPTATTLEGLAHLARFCPLLNELSIDIQTADTIVSANVKPGGGFCNRALLAVEFNQSPALGNCAKIAAFLHAIFPNLWEINYIDGEVRGETWRPVVEVLEVLQFASRWEKHT</sequence>
<dbReference type="EMBL" id="JADCUA010000016">
    <property type="protein sequence ID" value="KAH9834022.1"/>
    <property type="molecule type" value="Genomic_DNA"/>
</dbReference>
<name>A0ABQ8K9T4_9APHY</name>
<gene>
    <name evidence="1" type="ORF">C8Q71DRAFT_156871</name>
</gene>
<evidence type="ECO:0000313" key="2">
    <source>
        <dbReference type="Proteomes" id="UP000814176"/>
    </source>
</evidence>
<proteinExistence type="predicted"/>
<evidence type="ECO:0008006" key="3">
    <source>
        <dbReference type="Google" id="ProtNLM"/>
    </source>
</evidence>
<comment type="caution">
    <text evidence="1">The sequence shown here is derived from an EMBL/GenBank/DDBJ whole genome shotgun (WGS) entry which is preliminary data.</text>
</comment>
<accession>A0ABQ8K9T4</accession>